<accession>V5HR95</accession>
<dbReference type="GO" id="GO:0006508">
    <property type="term" value="P:proteolysis"/>
    <property type="evidence" value="ECO:0007669"/>
    <property type="project" value="UniProtKB-KW"/>
</dbReference>
<proteinExistence type="evidence at transcript level"/>
<evidence type="ECO:0000313" key="1">
    <source>
        <dbReference type="EMBL" id="JAB78407.1"/>
    </source>
</evidence>
<dbReference type="GO" id="GO:0008237">
    <property type="term" value="F:metallopeptidase activity"/>
    <property type="evidence" value="ECO:0007669"/>
    <property type="project" value="UniProtKB-KW"/>
</dbReference>
<name>V5HR95_IXORI</name>
<dbReference type="EMBL" id="GANP01006061">
    <property type="protein sequence ID" value="JAB78407.1"/>
    <property type="molecule type" value="mRNA"/>
</dbReference>
<reference evidence="1" key="1">
    <citation type="journal article" date="2015" name="Sci. Rep.">
        <title>Tissue- and time-dependent transcription in Ixodes ricinus salivary glands and midguts when blood feeding on the vertebrate host.</title>
        <authorList>
            <person name="Kotsyfakis M."/>
            <person name="Schwarz A."/>
            <person name="Erhart J."/>
            <person name="Ribeiro J.M."/>
        </authorList>
    </citation>
    <scope>NUCLEOTIDE SEQUENCE</scope>
    <source>
        <tissue evidence="1">Salivary gland and midgut</tissue>
    </source>
</reference>
<keyword evidence="1" id="KW-0482">Metalloprotease</keyword>
<feature type="non-terminal residue" evidence="1">
    <location>
        <position position="1"/>
    </location>
</feature>
<organism evidence="1">
    <name type="scientific">Ixodes ricinus</name>
    <name type="common">Common tick</name>
    <name type="synonym">Acarus ricinus</name>
    <dbReference type="NCBI Taxonomy" id="34613"/>
    <lineage>
        <taxon>Eukaryota</taxon>
        <taxon>Metazoa</taxon>
        <taxon>Ecdysozoa</taxon>
        <taxon>Arthropoda</taxon>
        <taxon>Chelicerata</taxon>
        <taxon>Arachnida</taxon>
        <taxon>Acari</taxon>
        <taxon>Parasitiformes</taxon>
        <taxon>Ixodida</taxon>
        <taxon>Ixodoidea</taxon>
        <taxon>Ixodidae</taxon>
        <taxon>Ixodinae</taxon>
        <taxon>Ixodes</taxon>
    </lineage>
</organism>
<feature type="non-terminal residue" evidence="1">
    <location>
        <position position="188"/>
    </location>
</feature>
<keyword evidence="1" id="KW-0645">Protease</keyword>
<protein>
    <submittedName>
        <fullName evidence="1">Putative tick metalloprotease</fullName>
    </submittedName>
</protein>
<sequence>RIVYPRLLEARSADEQMELFITEDLTLNLETADIFPDKVLLCNNKGEKEVHEYIDKSELSNMIYQDKKHMAALSIERDDGIRVEGIILNTYRIRPMDTMERSDSPLVAHELFEIEEIYPNAYSSSANGHPEQASLHHVMERAAQGSQVVYPEIYVLADISTHTRMWTKLKIAVYVAVLLVSANLRFLS</sequence>
<dbReference type="AlphaFoldDB" id="V5HR95"/>
<keyword evidence="1" id="KW-0378">Hydrolase</keyword>